<dbReference type="Pfam" id="PF13193">
    <property type="entry name" value="AMP-binding_C"/>
    <property type="match status" value="2"/>
</dbReference>
<feature type="region of interest" description="Disordered" evidence="5">
    <location>
        <begin position="98"/>
        <end position="120"/>
    </location>
</feature>
<evidence type="ECO:0000256" key="2">
    <source>
        <dbReference type="ARBA" id="ARBA00006432"/>
    </source>
</evidence>
<dbReference type="Gene3D" id="3.40.50.980">
    <property type="match status" value="2"/>
</dbReference>
<dbReference type="Pfam" id="PF00975">
    <property type="entry name" value="Thioesterase"/>
    <property type="match status" value="1"/>
</dbReference>
<dbReference type="InterPro" id="IPR029058">
    <property type="entry name" value="AB_hydrolase_fold"/>
</dbReference>
<dbReference type="InterPro" id="IPR025110">
    <property type="entry name" value="AMP-bd_C"/>
</dbReference>
<dbReference type="GO" id="GO:0043041">
    <property type="term" value="P:amino acid activation for nonribosomal peptide biosynthetic process"/>
    <property type="evidence" value="ECO:0007669"/>
    <property type="project" value="TreeGrafter"/>
</dbReference>
<feature type="domain" description="Carrier" evidence="6">
    <location>
        <begin position="1014"/>
        <end position="1088"/>
    </location>
</feature>
<dbReference type="CDD" id="cd12117">
    <property type="entry name" value="A_NRPS_Srf_like"/>
    <property type="match status" value="1"/>
</dbReference>
<dbReference type="GO" id="GO:0003824">
    <property type="term" value="F:catalytic activity"/>
    <property type="evidence" value="ECO:0007669"/>
    <property type="project" value="InterPro"/>
</dbReference>
<dbReference type="Gene3D" id="3.40.50.1820">
    <property type="entry name" value="alpha/beta hydrolase"/>
    <property type="match status" value="1"/>
</dbReference>
<dbReference type="Gene3D" id="3.30.559.10">
    <property type="entry name" value="Chloramphenicol acetyltransferase-like domain"/>
    <property type="match status" value="2"/>
</dbReference>
<dbReference type="InterPro" id="IPR036736">
    <property type="entry name" value="ACP-like_sf"/>
</dbReference>
<feature type="region of interest" description="Disordered" evidence="5">
    <location>
        <begin position="612"/>
        <end position="645"/>
    </location>
</feature>
<dbReference type="InterPro" id="IPR000873">
    <property type="entry name" value="AMP-dep_synth/lig_dom"/>
</dbReference>
<dbReference type="EMBL" id="JAAVJD010000057">
    <property type="protein sequence ID" value="NJQ05937.1"/>
    <property type="molecule type" value="Genomic_DNA"/>
</dbReference>
<keyword evidence="4" id="KW-0597">Phosphoprotein</keyword>
<dbReference type="SUPFAM" id="SSF52777">
    <property type="entry name" value="CoA-dependent acyltransferases"/>
    <property type="match status" value="4"/>
</dbReference>
<comment type="cofactor">
    <cofactor evidence="1">
        <name>pantetheine 4'-phosphate</name>
        <dbReference type="ChEBI" id="CHEBI:47942"/>
    </cofactor>
</comment>
<dbReference type="InterPro" id="IPR006162">
    <property type="entry name" value="Ppantetheine_attach_site"/>
</dbReference>
<dbReference type="FunFam" id="3.40.50.12780:FF:000012">
    <property type="entry name" value="Non-ribosomal peptide synthetase"/>
    <property type="match status" value="1"/>
</dbReference>
<dbReference type="GO" id="GO:0017000">
    <property type="term" value="P:antibiotic biosynthetic process"/>
    <property type="evidence" value="ECO:0007669"/>
    <property type="project" value="UniProtKB-ARBA"/>
</dbReference>
<dbReference type="SUPFAM" id="SSF53474">
    <property type="entry name" value="alpha/beta-Hydrolases"/>
    <property type="match status" value="1"/>
</dbReference>
<dbReference type="PANTHER" id="PTHR45527:SF1">
    <property type="entry name" value="FATTY ACID SYNTHASE"/>
    <property type="match status" value="1"/>
</dbReference>
<dbReference type="GO" id="GO:0044550">
    <property type="term" value="P:secondary metabolite biosynthetic process"/>
    <property type="evidence" value="ECO:0007669"/>
    <property type="project" value="UniProtKB-ARBA"/>
</dbReference>
<evidence type="ECO:0000313" key="7">
    <source>
        <dbReference type="EMBL" id="NJQ05937.1"/>
    </source>
</evidence>
<dbReference type="Proteomes" id="UP000578686">
    <property type="component" value="Unassembled WGS sequence"/>
</dbReference>
<protein>
    <submittedName>
        <fullName evidence="7">Amino acid adenylation domain-containing protein</fullName>
    </submittedName>
</protein>
<evidence type="ECO:0000259" key="6">
    <source>
        <dbReference type="PROSITE" id="PS50075"/>
    </source>
</evidence>
<dbReference type="Gene3D" id="3.30.300.30">
    <property type="match status" value="2"/>
</dbReference>
<dbReference type="FunFam" id="3.30.300.30:FF:000010">
    <property type="entry name" value="Enterobactin synthetase component F"/>
    <property type="match status" value="1"/>
</dbReference>
<dbReference type="SMART" id="SM01294">
    <property type="entry name" value="PKS_PP_betabranch"/>
    <property type="match status" value="1"/>
</dbReference>
<dbReference type="InterPro" id="IPR010071">
    <property type="entry name" value="AA_adenyl_dom"/>
</dbReference>
<dbReference type="InterPro" id="IPR023213">
    <property type="entry name" value="CAT-like_dom_sf"/>
</dbReference>
<dbReference type="SUPFAM" id="SSF56801">
    <property type="entry name" value="Acetyl-CoA synthetase-like"/>
    <property type="match status" value="2"/>
</dbReference>
<comment type="caution">
    <text evidence="7">The sequence shown here is derived from an EMBL/GenBank/DDBJ whole genome shotgun (WGS) entry which is preliminary data.</text>
</comment>
<dbReference type="SMART" id="SM00824">
    <property type="entry name" value="PKS_TE"/>
    <property type="match status" value="1"/>
</dbReference>
<dbReference type="GO" id="GO:0031177">
    <property type="term" value="F:phosphopantetheine binding"/>
    <property type="evidence" value="ECO:0007669"/>
    <property type="project" value="InterPro"/>
</dbReference>
<dbReference type="NCBIfam" id="TIGR01733">
    <property type="entry name" value="AA-adenyl-dom"/>
    <property type="match status" value="2"/>
</dbReference>
<dbReference type="GO" id="GO:0005737">
    <property type="term" value="C:cytoplasm"/>
    <property type="evidence" value="ECO:0007669"/>
    <property type="project" value="TreeGrafter"/>
</dbReference>
<dbReference type="InterPro" id="IPR020845">
    <property type="entry name" value="AMP-binding_CS"/>
</dbReference>
<organism evidence="7 8">
    <name type="scientific">Streptomyces lonarensis</name>
    <dbReference type="NCBI Taxonomy" id="700599"/>
    <lineage>
        <taxon>Bacteria</taxon>
        <taxon>Bacillati</taxon>
        <taxon>Actinomycetota</taxon>
        <taxon>Actinomycetes</taxon>
        <taxon>Kitasatosporales</taxon>
        <taxon>Streptomycetaceae</taxon>
        <taxon>Streptomyces</taxon>
    </lineage>
</organism>
<dbReference type="Gene3D" id="3.40.50.12780">
    <property type="entry name" value="N-terminal domain of ligase-like"/>
    <property type="match status" value="1"/>
</dbReference>
<dbReference type="InterPro" id="IPR001031">
    <property type="entry name" value="Thioesterase"/>
</dbReference>
<dbReference type="RefSeq" id="WP_167969488.1">
    <property type="nucleotide sequence ID" value="NZ_JAAVJD010000057.1"/>
</dbReference>
<dbReference type="InterPro" id="IPR020806">
    <property type="entry name" value="PKS_PP-bd"/>
</dbReference>
<dbReference type="FunFam" id="1.10.1200.10:FF:000005">
    <property type="entry name" value="Nonribosomal peptide synthetase 1"/>
    <property type="match status" value="1"/>
</dbReference>
<keyword evidence="3" id="KW-0596">Phosphopantetheine</keyword>
<evidence type="ECO:0000256" key="1">
    <source>
        <dbReference type="ARBA" id="ARBA00001957"/>
    </source>
</evidence>
<dbReference type="CDD" id="cd19531">
    <property type="entry name" value="LCL_NRPS-like"/>
    <property type="match status" value="1"/>
</dbReference>
<dbReference type="InterPro" id="IPR045851">
    <property type="entry name" value="AMP-bd_C_sf"/>
</dbReference>
<dbReference type="InterPro" id="IPR009081">
    <property type="entry name" value="PP-bd_ACP"/>
</dbReference>
<dbReference type="FunFam" id="3.30.300.30:FF:000015">
    <property type="entry name" value="Nonribosomal peptide synthase SidD"/>
    <property type="match status" value="1"/>
</dbReference>
<comment type="similarity">
    <text evidence="2">Belongs to the ATP-dependent AMP-binding enzyme family.</text>
</comment>
<dbReference type="GO" id="GO:0008610">
    <property type="term" value="P:lipid biosynthetic process"/>
    <property type="evidence" value="ECO:0007669"/>
    <property type="project" value="UniProtKB-ARBA"/>
</dbReference>
<dbReference type="CDD" id="cd17646">
    <property type="entry name" value="A_NRPS_AB3403-like"/>
    <property type="match status" value="1"/>
</dbReference>
<dbReference type="FunFam" id="3.40.50.980:FF:000002">
    <property type="entry name" value="Enterobactin synthetase component F"/>
    <property type="match status" value="1"/>
</dbReference>
<dbReference type="Gene3D" id="1.10.1200.10">
    <property type="entry name" value="ACP-like"/>
    <property type="match status" value="2"/>
</dbReference>
<dbReference type="FunFam" id="3.40.50.980:FF:000001">
    <property type="entry name" value="Non-ribosomal peptide synthetase"/>
    <property type="match status" value="1"/>
</dbReference>
<proteinExistence type="inferred from homology"/>
<gene>
    <name evidence="7" type="ORF">HCN56_10180</name>
</gene>
<keyword evidence="8" id="KW-1185">Reference proteome</keyword>
<name>A0A7X6D0J8_9ACTN</name>
<reference evidence="7 8" key="1">
    <citation type="submission" date="2020-03" db="EMBL/GenBank/DDBJ databases">
        <title>Draft genome of Streptomyces sp. ventii, isolated from the Axial Seamount in the Pacific Ocean, and resequencing of the two type strains Streptomyces lonarensis strain NCL 716 and Streptomyces bohaiensis strain 11A07.</title>
        <authorList>
            <person name="Loughran R.M."/>
            <person name="Pfannmuller K.M."/>
            <person name="Wasson B.J."/>
            <person name="Deadmond M.C."/>
            <person name="Paddock B.E."/>
            <person name="Koyack M.J."/>
            <person name="Gallegos D.A."/>
            <person name="Mitchell E.A."/>
            <person name="Ushijima B."/>
            <person name="Saw J.H."/>
            <person name="Mcphail K.L."/>
            <person name="Videau P."/>
        </authorList>
    </citation>
    <scope>NUCLEOTIDE SEQUENCE [LARGE SCALE GENOMIC DNA]</scope>
    <source>
        <strain evidence="7 8">NCL716</strain>
    </source>
</reference>
<dbReference type="Gene3D" id="3.30.559.30">
    <property type="entry name" value="Nonribosomal peptide synthetase, condensation domain"/>
    <property type="match status" value="2"/>
</dbReference>
<dbReference type="SUPFAM" id="SSF47336">
    <property type="entry name" value="ACP-like"/>
    <property type="match status" value="2"/>
</dbReference>
<feature type="domain" description="Carrier" evidence="6">
    <location>
        <begin position="2067"/>
        <end position="2142"/>
    </location>
</feature>
<accession>A0A7X6D0J8</accession>
<evidence type="ECO:0000313" key="8">
    <source>
        <dbReference type="Proteomes" id="UP000578686"/>
    </source>
</evidence>
<evidence type="ECO:0000256" key="4">
    <source>
        <dbReference type="ARBA" id="ARBA00022553"/>
    </source>
</evidence>
<dbReference type="Pfam" id="PF00550">
    <property type="entry name" value="PP-binding"/>
    <property type="match status" value="2"/>
</dbReference>
<dbReference type="PROSITE" id="PS50075">
    <property type="entry name" value="CARRIER"/>
    <property type="match status" value="2"/>
</dbReference>
<evidence type="ECO:0000256" key="3">
    <source>
        <dbReference type="ARBA" id="ARBA00022450"/>
    </source>
</evidence>
<dbReference type="Pfam" id="PF00668">
    <property type="entry name" value="Condensation"/>
    <property type="match status" value="2"/>
</dbReference>
<dbReference type="InterPro" id="IPR042099">
    <property type="entry name" value="ANL_N_sf"/>
</dbReference>
<dbReference type="InterPro" id="IPR001242">
    <property type="entry name" value="Condensation_dom"/>
</dbReference>
<dbReference type="FunFam" id="2.30.38.10:FF:000001">
    <property type="entry name" value="Non-ribosomal peptide synthetase PvdI"/>
    <property type="match status" value="1"/>
</dbReference>
<evidence type="ECO:0000256" key="5">
    <source>
        <dbReference type="SAM" id="MobiDB-lite"/>
    </source>
</evidence>
<dbReference type="Pfam" id="PF00501">
    <property type="entry name" value="AMP-binding"/>
    <property type="match status" value="2"/>
</dbReference>
<dbReference type="SMART" id="SM00823">
    <property type="entry name" value="PKS_PP"/>
    <property type="match status" value="2"/>
</dbReference>
<sequence>MTHQTLDAAALRAQLLSRLLRGAAPARPDLLPTVPRGGPLPLSHAQRRLWVLDRLAPGGTAYLMTAALRLRGELDPAALTLALDELLARHEVLRTRYEERDGEPSQIIDPPGPLHRTETDLRPLPADRRRERLAALATSDREPVDLATGPVTRAVLARTADTEHVLFLTVHHIASDGVTEDLLVGELLDAYHRHSTGGPAPVPAPGDEDTSRPQYADFAAWQRGHLTPERLDTELAYWRDRLSGLEPLRLPTDRPRPAVREDAGAVAGFEVPAAVAHRVAALAKEAGATPFMAYLGVFQLLLGRYCGTRDVAVGTPVSGRDRPETQRMAGLFLNTLVLRADLGGEPDFRELLTRLRTSTLDDYGHQQVPFDRLVAALDRERDPSRNPLVDTLFLWDAAPADGAPHGARRAGALTAEQLPVGETTAKFDLTLSVTERADGSLRGGLNYATALFDADTAGRAADHYVRLLAAVAAAPDTPVHSLEMMAPPERHQVVHAWNDTAVDHPGGTLHGLIEAQAAQRPGAVAVRADGAELTYAETDQRAEALAALLRSHGVGPGTVVGVHLDRSLALPVALLAVLKAGAAYLPLEPGLPAERLAHMIEDSGAVAVVTAPADPWPEGPTPTVRVGPDGRPAGPGGTARTAIPTRPVAGEGDAAYLIYTSGSTGRPKGVVIEHRAIVNRLRWMQDEFAIGAADRVLQKTPIGFDVSVWELFWPLTAGATLVMARPGGHRDPAHLAEVIASEGITTLHFVPSMLRAFCTTPAREDAPLTSVRHLLCSGEALPGDLVADAARRFPVAPYNLYGPTEAAVDVTGTPCAPGRRVTIGRPIANTRAHVVDDALRPAPVGVPGELLLGGVQLARGYHGRPDLTADRFVPDPFGPAGGRLYRTGDLARWLPDGSIDYLGRLDDQVKIRGQRIELGEVEARLREHPSVRDAAATVRDGRLVGYLVPDADTGQDPDPAAVRGWLRERLPEAMVPADWVVLARLPLSPSGKTDRRALPAPDRAGARATAGHVAPRTPVEEVLAEELAHALGLERIGVTDRFFDLGGDSIRAIRAVGALAGRGVALSVQHLFTHPTVAELATVAVMGDDTPGAALVEPFALLTAEERAALPGGLADAYPMGEVQAGMVYELLADPGANSYLNVSSFHFTDDGPFSEAALRAAIDRTVARHEILRTSFALTGYARPLQLVHREAPVTVGVTDLRSLPPQKQRDAIAAHRATEADTPFDLATAPLVRYHVHRTGDRAWTLTHTECHAVLDGWSHHSVIQEIRAGYGALREHPDHPADPPPRARYADFVARELASLASEDDRAFWRARLTDHPRLELPAATAPAERGGPAHEVRAPWHDLAPELRELASATGTSLKTVLYTAHLATLGALCGQRRFLAGAVCNGRPELPDGDDTRGMYLNTVPFAVDLDAPSWRALLRAVFAEEAAVWPHRRYPLPAMQREWGEGTPLVDVVFGYLDFHVLDQSGAAPDEVTDSSPNEFTLDVWTFPGDLRITCRPGWADRARLEAFAAVFLRVLRAMARTPDADPRRLVPVELTAAARPVTQTDPLPELTLPELVLRAGRPGAVALTADGAEVTHDELGRRAEAFARLLRRRGVGAETPVAVCLERGPETVVALLGVMLAGGTYLAVDPDYPRDRIRYLLEDSGASLLVTRADLVDRLAGTGGPERLLWEDVERDIRDSPADATTDPLPRAASPDSAACLIYTSGSTGRPKGVQITHRNIVRLVHDENHARLGPDDAVLVVSPLAFDASTFELWAALACGGRLVLCPPGTPTTDTLADLLTGSGVTVAFLTTSLFHLMTERRPEALAAPRAVLTGGDVLSPSHLREARAHGVAVSNMYGPTECTTFATAHHDITPDPAGGPVPIGSPIARTTALVVDPGMNPVPHGVAGELLLGGPGVARGYHRRPELTAERFVPDPTGATPGGRLYRTGDTVRQDPDGTLHFLGRRDHQVKVRGHRIELGEVESALAALPGVSAAAAAVCRTGADGDKELVGYVVGRPGADALDRAALRAALRTRVPAFLVPTAWVELPSLPLNGNGKVDRAALPAPDRVTAGDAHRAPRTAAERAMAQVWCEVLGRERVGVDDDFFLLGGHSLLILRAVALLRERHGLQLTVRAFVEHQTLEAVAAVAERGTPAGATAPALMWLREKGDRAPLFCVHPGGGSAHWYRRLVPHLHPEQPVAALEWPGLQAGPGEPVPTAAEMASRYLGEIRRARPRGPYRLLGWCGGSGITAELADRLRADGEEVTFVLLDPGLDSHDREGLWQEFRLIERCTELLSELERREAAADPGDVTELRAEILRLLEHLVDDADPETGITLPEESGAAVWLPSALIWREVMEMTLSYRHRYYPGTLHLVASDELADGEHEVASGQDFRGYVARWRELTGGLEVHRVPGDHFGVMRKPHVDTLAATLDRLLA</sequence>
<dbReference type="PROSITE" id="PS00455">
    <property type="entry name" value="AMP_BINDING"/>
    <property type="match status" value="2"/>
</dbReference>
<dbReference type="Gene3D" id="2.30.38.10">
    <property type="entry name" value="Luciferase, Domain 3"/>
    <property type="match status" value="1"/>
</dbReference>
<dbReference type="InterPro" id="IPR020802">
    <property type="entry name" value="TesA-like"/>
</dbReference>
<dbReference type="PANTHER" id="PTHR45527">
    <property type="entry name" value="NONRIBOSOMAL PEPTIDE SYNTHETASE"/>
    <property type="match status" value="1"/>
</dbReference>
<dbReference type="PROSITE" id="PS00012">
    <property type="entry name" value="PHOSPHOPANTETHEINE"/>
    <property type="match status" value="2"/>
</dbReference>